<dbReference type="EMBL" id="CP003273">
    <property type="protein sequence ID" value="AGL00570.1"/>
    <property type="molecule type" value="Genomic_DNA"/>
</dbReference>
<dbReference type="InterPro" id="IPR011042">
    <property type="entry name" value="6-blade_b-propeller_TolB-like"/>
</dbReference>
<name>R4KJ93_9FIRM</name>
<dbReference type="Proteomes" id="UP000013520">
    <property type="component" value="Chromosome"/>
</dbReference>
<reference evidence="3 4" key="1">
    <citation type="submission" date="2012-01" db="EMBL/GenBank/DDBJ databases">
        <title>Complete sequence of Desulfotomaculum gibsoniae DSM 7213.</title>
        <authorList>
            <consortium name="US DOE Joint Genome Institute"/>
            <person name="Lucas S."/>
            <person name="Han J."/>
            <person name="Lapidus A."/>
            <person name="Cheng J.-F."/>
            <person name="Goodwin L."/>
            <person name="Pitluck S."/>
            <person name="Peters L."/>
            <person name="Ovchinnikova G."/>
            <person name="Teshima H."/>
            <person name="Detter J.C."/>
            <person name="Han C."/>
            <person name="Tapia R."/>
            <person name="Land M."/>
            <person name="Hauser L."/>
            <person name="Kyrpides N."/>
            <person name="Ivanova N."/>
            <person name="Pagani I."/>
            <person name="Parshina S."/>
            <person name="Plugge C."/>
            <person name="Muyzer G."/>
            <person name="Kuever J."/>
            <person name="Ivanova A."/>
            <person name="Nazina T."/>
            <person name="Klenk H.-P."/>
            <person name="Brambilla E."/>
            <person name="Spring S."/>
            <person name="Stams A.F."/>
            <person name="Woyke T."/>
        </authorList>
    </citation>
    <scope>NUCLEOTIDE SEQUENCE [LARGE SCALE GENOMIC DNA]</scope>
    <source>
        <strain evidence="3 4">DSM 7213</strain>
    </source>
</reference>
<keyword evidence="2" id="KW-0472">Membrane</keyword>
<dbReference type="SUPFAM" id="SSF82171">
    <property type="entry name" value="DPP6 N-terminal domain-like"/>
    <property type="match status" value="1"/>
</dbReference>
<dbReference type="HOGENOM" id="CLU_705410_0_0_9"/>
<dbReference type="RefSeq" id="WP_006521230.1">
    <property type="nucleotide sequence ID" value="NC_021184.1"/>
</dbReference>
<gene>
    <name evidence="3" type="ORF">Desgi_1038</name>
</gene>
<feature type="transmembrane region" description="Helical" evidence="2">
    <location>
        <begin position="31"/>
        <end position="50"/>
    </location>
</feature>
<dbReference type="PANTHER" id="PTHR36842">
    <property type="entry name" value="PROTEIN TOLB HOMOLOG"/>
    <property type="match status" value="1"/>
</dbReference>
<evidence type="ECO:0000313" key="3">
    <source>
        <dbReference type="EMBL" id="AGL00570.1"/>
    </source>
</evidence>
<evidence type="ECO:0000256" key="2">
    <source>
        <dbReference type="SAM" id="Phobius"/>
    </source>
</evidence>
<dbReference type="OrthoDB" id="2490564at2"/>
<organism evidence="3 4">
    <name type="scientific">Desulfoscipio gibsoniae DSM 7213</name>
    <dbReference type="NCBI Taxonomy" id="767817"/>
    <lineage>
        <taxon>Bacteria</taxon>
        <taxon>Bacillati</taxon>
        <taxon>Bacillota</taxon>
        <taxon>Clostridia</taxon>
        <taxon>Eubacteriales</taxon>
        <taxon>Desulfallaceae</taxon>
        <taxon>Desulfoscipio</taxon>
    </lineage>
</organism>
<protein>
    <submittedName>
        <fullName evidence="3">Periplasmic component of the Tol biopolymer transport system</fullName>
    </submittedName>
</protein>
<evidence type="ECO:0000313" key="4">
    <source>
        <dbReference type="Proteomes" id="UP000013520"/>
    </source>
</evidence>
<proteinExistence type="inferred from homology"/>
<dbReference type="Pfam" id="PF07676">
    <property type="entry name" value="PD40"/>
    <property type="match status" value="4"/>
</dbReference>
<dbReference type="AlphaFoldDB" id="R4KJ93"/>
<comment type="similarity">
    <text evidence="1">Belongs to the TolB family.</text>
</comment>
<keyword evidence="2" id="KW-1133">Transmembrane helix</keyword>
<dbReference type="InterPro" id="IPR011659">
    <property type="entry name" value="WD40"/>
</dbReference>
<dbReference type="PANTHER" id="PTHR36842:SF1">
    <property type="entry name" value="PROTEIN TOLB"/>
    <property type="match status" value="1"/>
</dbReference>
<keyword evidence="2" id="KW-0812">Transmembrane</keyword>
<dbReference type="eggNOG" id="COG0823">
    <property type="taxonomic scope" value="Bacteria"/>
</dbReference>
<accession>R4KJ93</accession>
<dbReference type="Gene3D" id="2.120.10.30">
    <property type="entry name" value="TolB, C-terminal domain"/>
    <property type="match status" value="1"/>
</dbReference>
<dbReference type="STRING" id="767817.Desgi_1038"/>
<dbReference type="KEGG" id="dgi:Desgi_1038"/>
<keyword evidence="4" id="KW-1185">Reference proteome</keyword>
<evidence type="ECO:0000256" key="1">
    <source>
        <dbReference type="ARBA" id="ARBA00009820"/>
    </source>
</evidence>
<sequence length="391" mass="44182">MLVIPLDVNCRFKGEKDEGGEQVGRRYEKTCCTILVTVVSMLILIALEVWKGSGLLTIIKAHETDNINGKLINMQIENILNPQVVPGDKDMTFDQDSKIWILQSNGRRKVLIGDDSFSASELTWSPDGRQLAFIGCRRNNTPGIWIAKQDGTGQTFLTGSNDPLHIFYKNPKWSPDGSWIAFTKEVIKDYPVHGHYTASLTIWIIKPDGTNLRMVTNGSNPTWSPDGQRLAFELRPDPSTAADSVIWTCDLNGTNLKRVTEGTEPAWSPEGRWIAYVSNTLRTTMFEHDSQNKLGYSIRWDAREIWAANLITEKVTQLTHSSIDTKAVETILKDMQKKEGLKTDNELICSGLYDDWTPSWLPDSKGLLFTRNYNNEKGPHFVLSKLDLKYN</sequence>